<comment type="caution">
    <text evidence="2">The sequence shown here is derived from an EMBL/GenBank/DDBJ whole genome shotgun (WGS) entry which is preliminary data.</text>
</comment>
<gene>
    <name evidence="2" type="ORF">CBYS24578_00015408</name>
</gene>
<reference evidence="3" key="1">
    <citation type="submission" date="2019-06" db="EMBL/GenBank/DDBJ databases">
        <authorList>
            <person name="Broberg M."/>
        </authorList>
    </citation>
    <scope>NUCLEOTIDE SEQUENCE [LARGE SCALE GENOMIC DNA]</scope>
</reference>
<name>A0A9N9UC40_9HYPO</name>
<reference evidence="2 3" key="2">
    <citation type="submission" date="2021-10" db="EMBL/GenBank/DDBJ databases">
        <authorList>
            <person name="Piombo E."/>
        </authorList>
    </citation>
    <scope>NUCLEOTIDE SEQUENCE [LARGE SCALE GENOMIC DNA]</scope>
</reference>
<dbReference type="EMBL" id="CABFNO020001372">
    <property type="protein sequence ID" value="CAG9983748.1"/>
    <property type="molecule type" value="Genomic_DNA"/>
</dbReference>
<evidence type="ECO:0008006" key="4">
    <source>
        <dbReference type="Google" id="ProtNLM"/>
    </source>
</evidence>
<evidence type="ECO:0000313" key="3">
    <source>
        <dbReference type="Proteomes" id="UP000754883"/>
    </source>
</evidence>
<dbReference type="AlphaFoldDB" id="A0A9N9UC40"/>
<keyword evidence="1" id="KW-0732">Signal</keyword>
<sequence>MYFIKTIISIFTLYTLATAQLGDPELVARNEYRVARENYLAARDEYLAVRNEYFGKRDLELRGPTL</sequence>
<evidence type="ECO:0000256" key="1">
    <source>
        <dbReference type="SAM" id="SignalP"/>
    </source>
</evidence>
<feature type="signal peptide" evidence="1">
    <location>
        <begin position="1"/>
        <end position="19"/>
    </location>
</feature>
<keyword evidence="3" id="KW-1185">Reference proteome</keyword>
<organism evidence="2 3">
    <name type="scientific">Clonostachys byssicola</name>
    <dbReference type="NCBI Taxonomy" id="160290"/>
    <lineage>
        <taxon>Eukaryota</taxon>
        <taxon>Fungi</taxon>
        <taxon>Dikarya</taxon>
        <taxon>Ascomycota</taxon>
        <taxon>Pezizomycotina</taxon>
        <taxon>Sordariomycetes</taxon>
        <taxon>Hypocreomycetidae</taxon>
        <taxon>Hypocreales</taxon>
        <taxon>Bionectriaceae</taxon>
        <taxon>Clonostachys</taxon>
    </lineage>
</organism>
<evidence type="ECO:0000313" key="2">
    <source>
        <dbReference type="EMBL" id="CAG9983748.1"/>
    </source>
</evidence>
<protein>
    <recommendedName>
        <fullName evidence="4">TolC family protein</fullName>
    </recommendedName>
</protein>
<feature type="chain" id="PRO_5040233990" description="TolC family protein" evidence="1">
    <location>
        <begin position="20"/>
        <end position="66"/>
    </location>
</feature>
<dbReference type="Proteomes" id="UP000754883">
    <property type="component" value="Unassembled WGS sequence"/>
</dbReference>
<proteinExistence type="predicted"/>
<accession>A0A9N9UC40</accession>